<dbReference type="GO" id="GO:0005634">
    <property type="term" value="C:nucleus"/>
    <property type="evidence" value="ECO:0007669"/>
    <property type="project" value="UniProtKB-SubCell"/>
</dbReference>
<feature type="domain" description="PPIase cyclophilin-type" evidence="11">
    <location>
        <begin position="6"/>
        <end position="165"/>
    </location>
</feature>
<comment type="catalytic activity">
    <reaction evidence="1 10">
        <text>[protein]-peptidylproline (omega=180) = [protein]-peptidylproline (omega=0)</text>
        <dbReference type="Rhea" id="RHEA:16237"/>
        <dbReference type="Rhea" id="RHEA-COMP:10747"/>
        <dbReference type="Rhea" id="RHEA-COMP:10748"/>
        <dbReference type="ChEBI" id="CHEBI:83833"/>
        <dbReference type="ChEBI" id="CHEBI:83834"/>
        <dbReference type="EC" id="5.2.1.8"/>
    </reaction>
</comment>
<gene>
    <name evidence="13" type="ORF">CONCODRAFT_21395</name>
</gene>
<dbReference type="PROSITE" id="PS50072">
    <property type="entry name" value="CSA_PPIASE_2"/>
    <property type="match status" value="1"/>
</dbReference>
<dbReference type="PROSITE" id="PS50102">
    <property type="entry name" value="RRM"/>
    <property type="match status" value="1"/>
</dbReference>
<dbReference type="AlphaFoldDB" id="A0A137NSQ0"/>
<comment type="subcellular location">
    <subcellularLocation>
        <location evidence="3 10">Nucleus</location>
    </subcellularLocation>
</comment>
<keyword evidence="5 9" id="KW-0694">RNA-binding</keyword>
<dbReference type="GO" id="GO:0000785">
    <property type="term" value="C:chromatin"/>
    <property type="evidence" value="ECO:0007669"/>
    <property type="project" value="EnsemblFungi"/>
</dbReference>
<name>A0A137NSQ0_CONC2</name>
<dbReference type="SMART" id="SM00360">
    <property type="entry name" value="RRM"/>
    <property type="match status" value="1"/>
</dbReference>
<dbReference type="Proteomes" id="UP000070444">
    <property type="component" value="Unassembled WGS sequence"/>
</dbReference>
<dbReference type="PANTHER" id="PTHR45843">
    <property type="entry name" value="PEPTIDYL-PROLYL CIS-TRANS ISOMERASE-LIKE 4"/>
    <property type="match status" value="1"/>
</dbReference>
<dbReference type="InterPro" id="IPR000504">
    <property type="entry name" value="RRM_dom"/>
</dbReference>
<dbReference type="InterPro" id="IPR035542">
    <property type="entry name" value="CRIP"/>
</dbReference>
<keyword evidence="8 10" id="KW-0539">Nucleus</keyword>
<dbReference type="GO" id="GO:0003723">
    <property type="term" value="F:RNA binding"/>
    <property type="evidence" value="ECO:0007669"/>
    <property type="project" value="UniProtKB-UniRule"/>
</dbReference>
<dbReference type="FunFam" id="3.30.70.330:FF:000287">
    <property type="entry name" value="Peptidyl-prolyl cis-trans isomerase"/>
    <property type="match status" value="1"/>
</dbReference>
<sequence>MSVLLETTLGDLVIDLHVKKTPQTCLNFIKLCKLKYYNFSPVFKLVKDFTLETGDPLGNGTGGECIYHRLDSSKPRLFKADMHPKLLHSKRGTVSMSVIKGEGDMELAGSQFFITLKDNLDYLDGKYAIFGEVAEGFEVLDKLNGIICDEDDRPYQDIRILHTIVLDDPFPDPEGFFEPEKSPEPTKEQLESVRLLPGEELDAEVDPEEAEKIARQREAKVQSLTLEMLGDLPFAEIKPPENVLFVCKLNPITQSSDLELIFSRFGQISSCEIIRDQTTGDSLCYGFVEFDNVKDCEEAYFKMDNVLIDDRRIHVDFSQSVSKLHKNW</sequence>
<dbReference type="PANTHER" id="PTHR45843:SF1">
    <property type="entry name" value="PEPTIDYL-PROLYL CIS-TRANS ISOMERASE-LIKE 4"/>
    <property type="match status" value="1"/>
</dbReference>
<dbReference type="GO" id="GO:0006357">
    <property type="term" value="P:regulation of transcription by RNA polymerase II"/>
    <property type="evidence" value="ECO:0007669"/>
    <property type="project" value="EnsemblFungi"/>
</dbReference>
<dbReference type="OrthoDB" id="2083at2759"/>
<evidence type="ECO:0000256" key="7">
    <source>
        <dbReference type="ARBA" id="ARBA00023235"/>
    </source>
</evidence>
<dbReference type="EMBL" id="KQ964826">
    <property type="protein sequence ID" value="KXN65722.1"/>
    <property type="molecule type" value="Genomic_DNA"/>
</dbReference>
<evidence type="ECO:0000256" key="10">
    <source>
        <dbReference type="RuleBase" id="RU365081"/>
    </source>
</evidence>
<evidence type="ECO:0000256" key="6">
    <source>
        <dbReference type="ARBA" id="ARBA00023110"/>
    </source>
</evidence>
<dbReference type="EC" id="5.2.1.8" evidence="10"/>
<evidence type="ECO:0000313" key="14">
    <source>
        <dbReference type="Proteomes" id="UP000070444"/>
    </source>
</evidence>
<comment type="function">
    <text evidence="2 10">PPIases accelerate the folding of proteins. It catalyzes the cis-trans isomerization of proline imidic peptide bonds in oligopeptides.</text>
</comment>
<organism evidence="13 14">
    <name type="scientific">Conidiobolus coronatus (strain ATCC 28846 / CBS 209.66 / NRRL 28638)</name>
    <name type="common">Delacroixia coronata</name>
    <dbReference type="NCBI Taxonomy" id="796925"/>
    <lineage>
        <taxon>Eukaryota</taxon>
        <taxon>Fungi</taxon>
        <taxon>Fungi incertae sedis</taxon>
        <taxon>Zoopagomycota</taxon>
        <taxon>Entomophthoromycotina</taxon>
        <taxon>Entomophthoromycetes</taxon>
        <taxon>Entomophthorales</taxon>
        <taxon>Ancylistaceae</taxon>
        <taxon>Conidiobolus</taxon>
    </lineage>
</organism>
<evidence type="ECO:0000256" key="9">
    <source>
        <dbReference type="PROSITE-ProRule" id="PRU00176"/>
    </source>
</evidence>
<proteinExistence type="inferred from homology"/>
<feature type="domain" description="RRM" evidence="12">
    <location>
        <begin position="242"/>
        <end position="320"/>
    </location>
</feature>
<dbReference type="InterPro" id="IPR012677">
    <property type="entry name" value="Nucleotide-bd_a/b_plait_sf"/>
</dbReference>
<dbReference type="InterPro" id="IPR035538">
    <property type="entry name" value="Cyclophilin_PPIL4"/>
</dbReference>
<keyword evidence="6 10" id="KW-0697">Rotamase</keyword>
<evidence type="ECO:0000256" key="2">
    <source>
        <dbReference type="ARBA" id="ARBA00002388"/>
    </source>
</evidence>
<feature type="non-terminal residue" evidence="13">
    <location>
        <position position="328"/>
    </location>
</feature>
<evidence type="ECO:0000256" key="8">
    <source>
        <dbReference type="ARBA" id="ARBA00023242"/>
    </source>
</evidence>
<evidence type="ECO:0000256" key="1">
    <source>
        <dbReference type="ARBA" id="ARBA00000971"/>
    </source>
</evidence>
<evidence type="ECO:0000256" key="4">
    <source>
        <dbReference type="ARBA" id="ARBA00010739"/>
    </source>
</evidence>
<dbReference type="CDD" id="cd12235">
    <property type="entry name" value="RRM_PPIL4"/>
    <property type="match status" value="1"/>
</dbReference>
<dbReference type="FunFam" id="2.40.100.10:FF:000015">
    <property type="entry name" value="Peptidyl-prolyl cis-trans isomerase"/>
    <property type="match status" value="1"/>
</dbReference>
<dbReference type="SUPFAM" id="SSF54928">
    <property type="entry name" value="RNA-binding domain, RBD"/>
    <property type="match status" value="1"/>
</dbReference>
<dbReference type="InterPro" id="IPR035979">
    <property type="entry name" value="RBD_domain_sf"/>
</dbReference>
<evidence type="ECO:0000313" key="13">
    <source>
        <dbReference type="EMBL" id="KXN65722.1"/>
    </source>
</evidence>
<dbReference type="PRINTS" id="PR00153">
    <property type="entry name" value="CSAPPISMRASE"/>
</dbReference>
<dbReference type="Gene3D" id="3.30.70.330">
    <property type="match status" value="1"/>
</dbReference>
<dbReference type="Pfam" id="PF00160">
    <property type="entry name" value="Pro_isomerase"/>
    <property type="match status" value="1"/>
</dbReference>
<evidence type="ECO:0000256" key="5">
    <source>
        <dbReference type="ARBA" id="ARBA00022884"/>
    </source>
</evidence>
<dbReference type="Pfam" id="PF00076">
    <property type="entry name" value="RRM_1"/>
    <property type="match status" value="1"/>
</dbReference>
<evidence type="ECO:0000259" key="12">
    <source>
        <dbReference type="PROSITE" id="PS50102"/>
    </source>
</evidence>
<keyword evidence="14" id="KW-1185">Reference proteome</keyword>
<evidence type="ECO:0000259" key="11">
    <source>
        <dbReference type="PROSITE" id="PS50072"/>
    </source>
</evidence>
<protein>
    <recommendedName>
        <fullName evidence="10">Peptidyl-prolyl cis-trans isomerase</fullName>
        <shortName evidence="10">PPIase</shortName>
        <ecNumber evidence="10">5.2.1.8</ecNumber>
    </recommendedName>
</protein>
<comment type="similarity">
    <text evidence="4 10">Belongs to the cyclophilin-type PPIase family. PPIL4 subfamily.</text>
</comment>
<evidence type="ECO:0000256" key="3">
    <source>
        <dbReference type="ARBA" id="ARBA00004123"/>
    </source>
</evidence>
<reference evidence="13 14" key="1">
    <citation type="journal article" date="2015" name="Genome Biol. Evol.">
        <title>Phylogenomic analyses indicate that early fungi evolved digesting cell walls of algal ancestors of land plants.</title>
        <authorList>
            <person name="Chang Y."/>
            <person name="Wang S."/>
            <person name="Sekimoto S."/>
            <person name="Aerts A.L."/>
            <person name="Choi C."/>
            <person name="Clum A."/>
            <person name="LaButti K.M."/>
            <person name="Lindquist E.A."/>
            <person name="Yee Ngan C."/>
            <person name="Ohm R.A."/>
            <person name="Salamov A.A."/>
            <person name="Grigoriev I.V."/>
            <person name="Spatafora J.W."/>
            <person name="Berbee M.L."/>
        </authorList>
    </citation>
    <scope>NUCLEOTIDE SEQUENCE [LARGE SCALE GENOMIC DNA]</scope>
    <source>
        <strain evidence="13 14">NRRL 28638</strain>
    </source>
</reference>
<accession>A0A137NSQ0</accession>
<dbReference type="GO" id="GO:0003755">
    <property type="term" value="F:peptidyl-prolyl cis-trans isomerase activity"/>
    <property type="evidence" value="ECO:0007669"/>
    <property type="project" value="UniProtKB-UniRule"/>
</dbReference>
<dbReference type="InterPro" id="IPR029000">
    <property type="entry name" value="Cyclophilin-like_dom_sf"/>
</dbReference>
<dbReference type="Gene3D" id="2.40.100.10">
    <property type="entry name" value="Cyclophilin-like"/>
    <property type="match status" value="1"/>
</dbReference>
<dbReference type="SUPFAM" id="SSF50891">
    <property type="entry name" value="Cyclophilin-like"/>
    <property type="match status" value="1"/>
</dbReference>
<keyword evidence="7 10" id="KW-0413">Isomerase</keyword>
<dbReference type="InterPro" id="IPR002130">
    <property type="entry name" value="Cyclophilin-type_PPIase_dom"/>
</dbReference>
<dbReference type="STRING" id="796925.A0A137NSQ0"/>
<dbReference type="OMA" id="APKCCEN"/>
<dbReference type="CDD" id="cd01921">
    <property type="entry name" value="cyclophilin_RRM"/>
    <property type="match status" value="1"/>
</dbReference>